<dbReference type="CDD" id="cd03884">
    <property type="entry name" value="M20_bAS"/>
    <property type="match status" value="1"/>
</dbReference>
<dbReference type="Proteomes" id="UP000054526">
    <property type="component" value="Unassembled WGS sequence"/>
</dbReference>
<sequence length="424" mass="46052">MSTPPHTLKPNTDRLAEDLKALSQIVDTTKAGWTRRSFTEWYDRGRDWLKQRMAEAGLEVRVDAASNLIGTRQGADPTLPTIMIGSHTDTVNGGGRFDGIIGVLAGIEIVRMLNESGAQLRHTLDIVDFTAEEPSEFGISTVGSRGMVGNLSAEMLERTDPAGRTLREAISALGGSPDELDRNIRTAAELALYLELHIEQGPVLEQTGKTLGVVTGIVGIHRYRVSIAGQPNHAGTTPMNMRFDALAGFCEIGQAFERLCREKYLTDVVGTIGRIRNDPNASNVIPGLVEFDMEIRSLDMNLCQAIYDAFERESHRIAEDRELTVSFEPLSKSEAIEVPRGIRRLLMDVCPDVAPTMELPSGAGHDANQLASIAPIGMLFVPSKGGISHNPEEWTDLAQVAAGVEALARAMVVYDESAGSINSY</sequence>
<dbReference type="PANTHER" id="PTHR32494:SF5">
    <property type="entry name" value="ALLANTOATE AMIDOHYDROLASE"/>
    <property type="match status" value="1"/>
</dbReference>
<comment type="caution">
    <text evidence="3">The sequence shown here is derived from an EMBL/GenBank/DDBJ whole genome shotgun (WGS) entry which is preliminary data.</text>
</comment>
<name>A0ABR5A730_9BACL</name>
<dbReference type="InterPro" id="IPR001261">
    <property type="entry name" value="ArgE/DapE_CS"/>
</dbReference>
<dbReference type="SUPFAM" id="SSF53187">
    <property type="entry name" value="Zn-dependent exopeptidases"/>
    <property type="match status" value="1"/>
</dbReference>
<reference evidence="3 4" key="1">
    <citation type="submission" date="2014-12" db="EMBL/GenBank/DDBJ databases">
        <title>Draft genome sequence of Cohnella kolymensis strain B-2846.</title>
        <authorList>
            <person name="Karlyshev A.V."/>
            <person name="Kudryashova E.B."/>
        </authorList>
    </citation>
    <scope>NUCLEOTIDE SEQUENCE [LARGE SCALE GENOMIC DNA]</scope>
    <source>
        <strain evidence="3 4">VKM B-2846</strain>
    </source>
</reference>
<keyword evidence="2" id="KW-0378">Hydrolase</keyword>
<evidence type="ECO:0000313" key="3">
    <source>
        <dbReference type="EMBL" id="KIL36866.1"/>
    </source>
</evidence>
<evidence type="ECO:0000256" key="1">
    <source>
        <dbReference type="ARBA" id="ARBA00006153"/>
    </source>
</evidence>
<dbReference type="Gene3D" id="3.30.70.360">
    <property type="match status" value="1"/>
</dbReference>
<organism evidence="3 4">
    <name type="scientific">Cohnella kolymensis</name>
    <dbReference type="NCBI Taxonomy" id="1590652"/>
    <lineage>
        <taxon>Bacteria</taxon>
        <taxon>Bacillati</taxon>
        <taxon>Bacillota</taxon>
        <taxon>Bacilli</taxon>
        <taxon>Bacillales</taxon>
        <taxon>Paenibacillaceae</taxon>
        <taxon>Cohnella</taxon>
    </lineage>
</organism>
<protein>
    <recommendedName>
        <fullName evidence="5">Allantoate amidohydrolase</fullName>
    </recommendedName>
</protein>
<comment type="similarity">
    <text evidence="1">Belongs to the peptidase M20 family.</text>
</comment>
<dbReference type="SUPFAM" id="SSF55031">
    <property type="entry name" value="Bacterial exopeptidase dimerisation domain"/>
    <property type="match status" value="1"/>
</dbReference>
<proteinExistence type="inferred from homology"/>
<evidence type="ECO:0000313" key="4">
    <source>
        <dbReference type="Proteomes" id="UP000054526"/>
    </source>
</evidence>
<accession>A0ABR5A730</accession>
<evidence type="ECO:0008006" key="5">
    <source>
        <dbReference type="Google" id="ProtNLM"/>
    </source>
</evidence>
<dbReference type="InterPro" id="IPR002933">
    <property type="entry name" value="Peptidase_M20"/>
</dbReference>
<dbReference type="NCBIfam" id="TIGR01879">
    <property type="entry name" value="hydantase"/>
    <property type="match status" value="1"/>
</dbReference>
<dbReference type="PIRSF" id="PIRSF001235">
    <property type="entry name" value="Amidase_carbamoylase"/>
    <property type="match status" value="1"/>
</dbReference>
<keyword evidence="4" id="KW-1185">Reference proteome</keyword>
<dbReference type="NCBIfam" id="NF006771">
    <property type="entry name" value="PRK09290.1-5"/>
    <property type="match status" value="1"/>
</dbReference>
<dbReference type="InterPro" id="IPR036264">
    <property type="entry name" value="Bact_exopeptidase_dim_dom"/>
</dbReference>
<dbReference type="EMBL" id="JXAL01000004">
    <property type="protein sequence ID" value="KIL36866.1"/>
    <property type="molecule type" value="Genomic_DNA"/>
</dbReference>
<evidence type="ECO:0000256" key="2">
    <source>
        <dbReference type="ARBA" id="ARBA00022801"/>
    </source>
</evidence>
<dbReference type="PANTHER" id="PTHR32494">
    <property type="entry name" value="ALLANTOATE DEIMINASE-RELATED"/>
    <property type="match status" value="1"/>
</dbReference>
<dbReference type="Pfam" id="PF01546">
    <property type="entry name" value="Peptidase_M20"/>
    <property type="match status" value="1"/>
</dbReference>
<dbReference type="PROSITE" id="PS00758">
    <property type="entry name" value="ARGE_DAPE_CPG2_1"/>
    <property type="match status" value="1"/>
</dbReference>
<gene>
    <name evidence="3" type="ORF">SD71_05570</name>
</gene>
<dbReference type="Gene3D" id="3.40.630.10">
    <property type="entry name" value="Zn peptidases"/>
    <property type="match status" value="1"/>
</dbReference>
<dbReference type="RefSeq" id="WP_041060759.1">
    <property type="nucleotide sequence ID" value="NZ_JXAL01000004.1"/>
</dbReference>
<dbReference type="InterPro" id="IPR010158">
    <property type="entry name" value="Amidase_Cbmase"/>
</dbReference>